<dbReference type="Proteomes" id="UP000250434">
    <property type="component" value="Chromosome"/>
</dbReference>
<gene>
    <name evidence="2" type="ORF">A4R43_16300</name>
</gene>
<keyword evidence="3" id="KW-1185">Reference proteome</keyword>
<evidence type="ECO:0000313" key="3">
    <source>
        <dbReference type="Proteomes" id="UP000250434"/>
    </source>
</evidence>
<organism evidence="2 3">
    <name type="scientific">Amycolatopsis albispora</name>
    <dbReference type="NCBI Taxonomy" id="1804986"/>
    <lineage>
        <taxon>Bacteria</taxon>
        <taxon>Bacillati</taxon>
        <taxon>Actinomycetota</taxon>
        <taxon>Actinomycetes</taxon>
        <taxon>Pseudonocardiales</taxon>
        <taxon>Pseudonocardiaceae</taxon>
        <taxon>Amycolatopsis</taxon>
    </lineage>
</organism>
<sequence>MLKALAVLVAVALVSCAPGPAPPPPAWSELTTPSPGARVLGFTRSGEEILLTGSLPGSDGRAPAAWLGTPDTGWRPLPLHTAGGYGGQAELIEPSAADGRLLALGRAFGGAHGSARLTLWSGDAAGLTDHPQPFELLGGPRAMAVNGTATTPAASVLSGQWDHPATGPGAALWTSPDGQAWSRLDDEPALLSSPGAQTRALGVAAAGSRFTAVGDVRADRRFSPLVWTSENGRNWQRTELPRPAGATDVTATRVACADTACVVAGLSRSDTQRMACWRSAPGGSWSLAEGPGLDPAQLPEITGLAFAGEHVLTTGRIGGQARLWTGCGTEMALPEAAPQAVAFPLGNRILLSTGEKLWLSGEAAG</sequence>
<dbReference type="OrthoDB" id="3731377at2"/>
<dbReference type="AlphaFoldDB" id="A0A344L768"/>
<evidence type="ECO:0008006" key="4">
    <source>
        <dbReference type="Google" id="ProtNLM"/>
    </source>
</evidence>
<dbReference type="KEGG" id="aab:A4R43_16300"/>
<evidence type="ECO:0000256" key="1">
    <source>
        <dbReference type="SAM" id="SignalP"/>
    </source>
</evidence>
<reference evidence="2 3" key="1">
    <citation type="submission" date="2016-04" db="EMBL/GenBank/DDBJ databases">
        <title>Complete genome sequence and analysis of deep-sea sediment isolate, Amycolatopsis sp. WP1.</title>
        <authorList>
            <person name="Wang H."/>
            <person name="Chen S."/>
            <person name="Wu Q."/>
        </authorList>
    </citation>
    <scope>NUCLEOTIDE SEQUENCE [LARGE SCALE GENOMIC DNA]</scope>
    <source>
        <strain evidence="2 3">WP1</strain>
    </source>
</reference>
<protein>
    <recommendedName>
        <fullName evidence="4">Galactose oxidase</fullName>
    </recommendedName>
</protein>
<proteinExistence type="predicted"/>
<feature type="signal peptide" evidence="1">
    <location>
        <begin position="1"/>
        <end position="21"/>
    </location>
</feature>
<dbReference type="PROSITE" id="PS51257">
    <property type="entry name" value="PROKAR_LIPOPROTEIN"/>
    <property type="match status" value="1"/>
</dbReference>
<name>A0A344L768_9PSEU</name>
<feature type="chain" id="PRO_5038500514" description="Galactose oxidase" evidence="1">
    <location>
        <begin position="22"/>
        <end position="365"/>
    </location>
</feature>
<dbReference type="SUPFAM" id="SSF50939">
    <property type="entry name" value="Sialidases"/>
    <property type="match status" value="1"/>
</dbReference>
<accession>A0A344L768</accession>
<dbReference type="InterPro" id="IPR036278">
    <property type="entry name" value="Sialidase_sf"/>
</dbReference>
<keyword evidence="1" id="KW-0732">Signal</keyword>
<dbReference type="EMBL" id="CP015163">
    <property type="protein sequence ID" value="AXB43892.1"/>
    <property type="molecule type" value="Genomic_DNA"/>
</dbReference>
<dbReference type="RefSeq" id="WP_113693130.1">
    <property type="nucleotide sequence ID" value="NZ_CP015163.1"/>
</dbReference>
<evidence type="ECO:0000313" key="2">
    <source>
        <dbReference type="EMBL" id="AXB43892.1"/>
    </source>
</evidence>